<feature type="domain" description="Fe/B12 periplasmic-binding" evidence="2">
    <location>
        <begin position="39"/>
        <end position="335"/>
    </location>
</feature>
<evidence type="ECO:0000313" key="3">
    <source>
        <dbReference type="EMBL" id="SAM67799.1"/>
    </source>
</evidence>
<dbReference type="Proteomes" id="UP000190837">
    <property type="component" value="Unassembled WGS sequence"/>
</dbReference>
<dbReference type="RefSeq" id="WP_079541426.1">
    <property type="nucleotide sequence ID" value="NZ_FKLO01000063.1"/>
</dbReference>
<dbReference type="InterPro" id="IPR050902">
    <property type="entry name" value="ABC_Transporter_SBP"/>
</dbReference>
<evidence type="ECO:0000313" key="4">
    <source>
        <dbReference type="Proteomes" id="UP000190837"/>
    </source>
</evidence>
<evidence type="ECO:0000256" key="1">
    <source>
        <dbReference type="SAM" id="SignalP"/>
    </source>
</evidence>
<dbReference type="InterPro" id="IPR002491">
    <property type="entry name" value="ABC_transptr_periplasmic_BD"/>
</dbReference>
<dbReference type="PANTHER" id="PTHR30535">
    <property type="entry name" value="VITAMIN B12-BINDING PROTEIN"/>
    <property type="match status" value="1"/>
</dbReference>
<gene>
    <name evidence="3" type="ORF">CHUV0807_1849</name>
</gene>
<organism evidence="3 4">
    <name type="scientific">Cardiobacterium hominis</name>
    <dbReference type="NCBI Taxonomy" id="2718"/>
    <lineage>
        <taxon>Bacteria</taxon>
        <taxon>Pseudomonadati</taxon>
        <taxon>Pseudomonadota</taxon>
        <taxon>Gammaproteobacteria</taxon>
        <taxon>Cardiobacteriales</taxon>
        <taxon>Cardiobacteriaceae</taxon>
        <taxon>Cardiobacterium</taxon>
    </lineage>
</organism>
<dbReference type="SUPFAM" id="SSF53807">
    <property type="entry name" value="Helical backbone' metal receptor"/>
    <property type="match status" value="1"/>
</dbReference>
<dbReference type="EMBL" id="FKLO01000063">
    <property type="protein sequence ID" value="SAM67799.1"/>
    <property type="molecule type" value="Genomic_DNA"/>
</dbReference>
<dbReference type="PROSITE" id="PS50983">
    <property type="entry name" value="FE_B12_PBP"/>
    <property type="match status" value="1"/>
</dbReference>
<dbReference type="AlphaFoldDB" id="A0A1C3H5K4"/>
<dbReference type="Pfam" id="PF01497">
    <property type="entry name" value="Peripla_BP_2"/>
    <property type="match status" value="1"/>
</dbReference>
<accession>A0A1C3H5K4</accession>
<reference evidence="4" key="1">
    <citation type="submission" date="2016-04" db="EMBL/GenBank/DDBJ databases">
        <authorList>
            <person name="Tagini F."/>
        </authorList>
    </citation>
    <scope>NUCLEOTIDE SEQUENCE [LARGE SCALE GENOMIC DNA]</scope>
    <source>
        <strain evidence="4">CHUV0807</strain>
    </source>
</reference>
<proteinExistence type="predicted"/>
<dbReference type="Gene3D" id="3.40.50.1980">
    <property type="entry name" value="Nitrogenase molybdenum iron protein domain"/>
    <property type="match status" value="2"/>
</dbReference>
<protein>
    <submittedName>
        <fullName evidence="3">Putative periplasmic binding protein</fullName>
    </submittedName>
</protein>
<evidence type="ECO:0000259" key="2">
    <source>
        <dbReference type="PROSITE" id="PS50983"/>
    </source>
</evidence>
<feature type="signal peptide" evidence="1">
    <location>
        <begin position="1"/>
        <end position="20"/>
    </location>
</feature>
<sequence length="365" mass="40233">MKKLLLAAALAFSAAVPAFAEITATDVVGRTVTVPKVPERIVLGFYYEDYLAIGGKDAVDKVVALALSTWKDWRPQQYARYEKALPKLKDIPDIGNSEDGTFSVEKIIATNPDLVILGAWNYEALGESVKQFDEAGIPYVVLDYNAQTVEKHTVSTLALGKLLGQEQRAQELADNYKNAFADIEKRIEKLKPSPKKVYVELAQNGAETFGNSYGNTMWGALLEKLGGKNIAAGQVKGAAPLSPEYILAEAPDLIFLAGSEWKNKPQAVAVGFSADPKVVNERIAAYLKRPGWADLPAVKTDNVFALYHGGARTLSDYVYAQFIAKQLYPEVFKDVDPVKNLQEYYKKWLPIEADGVFMTQYQPAK</sequence>
<dbReference type="PANTHER" id="PTHR30535:SF34">
    <property type="entry name" value="MOLYBDATE-BINDING PROTEIN MOLA"/>
    <property type="match status" value="1"/>
</dbReference>
<keyword evidence="1" id="KW-0732">Signal</keyword>
<name>A0A1C3H5K4_9GAMM</name>
<feature type="chain" id="PRO_5008674891" evidence="1">
    <location>
        <begin position="21"/>
        <end position="365"/>
    </location>
</feature>